<keyword evidence="2" id="KW-0812">Transmembrane</keyword>
<dbReference type="Gene3D" id="3.40.50.410">
    <property type="entry name" value="von Willebrand factor, type A domain"/>
    <property type="match status" value="1"/>
</dbReference>
<evidence type="ECO:0000256" key="2">
    <source>
        <dbReference type="SAM" id="Phobius"/>
    </source>
</evidence>
<name>A0A5C5X847_9PLAN</name>
<dbReference type="InterPro" id="IPR029062">
    <property type="entry name" value="Class_I_gatase-like"/>
</dbReference>
<feature type="transmembrane region" description="Helical" evidence="2">
    <location>
        <begin position="69"/>
        <end position="91"/>
    </location>
</feature>
<dbReference type="InterPro" id="IPR036465">
    <property type="entry name" value="vWFA_dom_sf"/>
</dbReference>
<dbReference type="EMBL" id="SIHI01000001">
    <property type="protein sequence ID" value="TWT59054.1"/>
    <property type="molecule type" value="Genomic_DNA"/>
</dbReference>
<reference evidence="3 4" key="1">
    <citation type="submission" date="2019-02" db="EMBL/GenBank/DDBJ databases">
        <title>Deep-cultivation of Planctomycetes and their phenomic and genomic characterization uncovers novel biology.</title>
        <authorList>
            <person name="Wiegand S."/>
            <person name="Jogler M."/>
            <person name="Boedeker C."/>
            <person name="Pinto D."/>
            <person name="Vollmers J."/>
            <person name="Rivas-Marin E."/>
            <person name="Kohn T."/>
            <person name="Peeters S.H."/>
            <person name="Heuer A."/>
            <person name="Rast P."/>
            <person name="Oberbeckmann S."/>
            <person name="Bunk B."/>
            <person name="Jeske O."/>
            <person name="Meyerdierks A."/>
            <person name="Storesund J.E."/>
            <person name="Kallscheuer N."/>
            <person name="Luecker S."/>
            <person name="Lage O.M."/>
            <person name="Pohl T."/>
            <person name="Merkel B.J."/>
            <person name="Hornburger P."/>
            <person name="Mueller R.-W."/>
            <person name="Bruemmer F."/>
            <person name="Labrenz M."/>
            <person name="Spormann A.M."/>
            <person name="Op Den Camp H."/>
            <person name="Overmann J."/>
            <person name="Amann R."/>
            <person name="Jetten M.S.M."/>
            <person name="Mascher T."/>
            <person name="Medema M.H."/>
            <person name="Devos D.P."/>
            <person name="Kaster A.-K."/>
            <person name="Ovreas L."/>
            <person name="Rohde M."/>
            <person name="Galperin M.Y."/>
            <person name="Jogler C."/>
        </authorList>
    </citation>
    <scope>NUCLEOTIDE SEQUENCE [LARGE SCALE GENOMIC DNA]</scope>
    <source>
        <strain evidence="3 4">KOR42</strain>
    </source>
</reference>
<keyword evidence="4" id="KW-1185">Reference proteome</keyword>
<evidence type="ECO:0008006" key="5">
    <source>
        <dbReference type="Google" id="ProtNLM"/>
    </source>
</evidence>
<gene>
    <name evidence="3" type="ORF">KOR42_24430</name>
</gene>
<keyword evidence="2" id="KW-1133">Transmembrane helix</keyword>
<feature type="compositionally biased region" description="Low complexity" evidence="1">
    <location>
        <begin position="183"/>
        <end position="200"/>
    </location>
</feature>
<protein>
    <recommendedName>
        <fullName evidence="5">VWFA domain-containing protein</fullName>
    </recommendedName>
</protein>
<dbReference type="AlphaFoldDB" id="A0A5C5X847"/>
<evidence type="ECO:0000313" key="3">
    <source>
        <dbReference type="EMBL" id="TWT59054.1"/>
    </source>
</evidence>
<dbReference type="SUPFAM" id="SSF53300">
    <property type="entry name" value="vWA-like"/>
    <property type="match status" value="1"/>
</dbReference>
<organism evidence="3 4">
    <name type="scientific">Thalassoglobus neptunius</name>
    <dbReference type="NCBI Taxonomy" id="1938619"/>
    <lineage>
        <taxon>Bacteria</taxon>
        <taxon>Pseudomonadati</taxon>
        <taxon>Planctomycetota</taxon>
        <taxon>Planctomycetia</taxon>
        <taxon>Planctomycetales</taxon>
        <taxon>Planctomycetaceae</taxon>
        <taxon>Thalassoglobus</taxon>
    </lineage>
</organism>
<dbReference type="Proteomes" id="UP000317243">
    <property type="component" value="Unassembled WGS sequence"/>
</dbReference>
<comment type="caution">
    <text evidence="3">The sequence shown here is derived from an EMBL/GenBank/DDBJ whole genome shotgun (WGS) entry which is preliminary data.</text>
</comment>
<evidence type="ECO:0000313" key="4">
    <source>
        <dbReference type="Proteomes" id="UP000317243"/>
    </source>
</evidence>
<sequence length="824" mass="91571">MDDTFTSKSCQLNFSPSLLLGQSGTSSTTSNLEFDWPYLWWEWLPFILIGMAVIATFFFVRKDTSRLPWFWKTLLGGFRLAFLAIAIVIALNPHVRTQTSAFRSSRVILLVDTSTSMQQPAGNDPGTSSAPSTTRAEVVKTLLEDSPLIDQLRTDHIVDVYTFQDNVSELLVRLPQQSEGDDSSSQQTNASASDSNSSSESDVEFDWSKVLAPEGHLTRLGDAVDQMLVEAGGATLSGIVVVSDGAVNAGKDVSIPRERAIAEQVRLVAVGVGGTEEPRNLEVVRVIAPTDVQKGDSFEFSAILNGQGVSGDSVQVELLQQGPNDPEPIVVLTETTTMSTDAAPTEIRFDLKPNDAGEYEYTLRAKLQEGQEIRDEDNQLSRTVSLYDRPLRVLVVAGGPMRDYRFSKNVLHRHPSILVDVWLQTGTVGISQESNRLLFRFPEDKETMYEYDVLLAFDPDWSQLSAEQQELLNEWVSNEGGGVFVVAGDVHTSELAASDDLSQIKKLYPVLLEEVSLRLGNTEVATTPFPVGLTQEGQVAEFLKVDEDGESSPWEEFPGVFRTYPTVGAKAGTTVFAEFTDPLARGPGGQPILIASQRFGQGNVLYLGSPEMWRLRAIDESYFERFWIKAVRKAAEGRSKRGLQRSFFILDGREFDLGQSVPLRLRSLTPEFEPLVADSISLDLYGPKDRPILPGPTLTKDRVRPSEFVGDYRPLQPGRYRFEYDVPDSNERISQEIDVLFPRQEAASFVQEIGILRQLVEGTGGDYFPIEQAAEAVALRLPNRSESVTIDQKIQEVWDRKWLMVLLAALLSAEWLTRKLLRLA</sequence>
<accession>A0A5C5X847</accession>
<proteinExistence type="predicted"/>
<evidence type="ECO:0000256" key="1">
    <source>
        <dbReference type="SAM" id="MobiDB-lite"/>
    </source>
</evidence>
<keyword evidence="2" id="KW-0472">Membrane</keyword>
<dbReference type="PANTHER" id="PTHR37947">
    <property type="entry name" value="BLL2462 PROTEIN"/>
    <property type="match status" value="1"/>
</dbReference>
<dbReference type="Gene3D" id="3.40.50.880">
    <property type="match status" value="1"/>
</dbReference>
<dbReference type="SUPFAM" id="SSF52317">
    <property type="entry name" value="Class I glutamine amidotransferase-like"/>
    <property type="match status" value="1"/>
</dbReference>
<feature type="region of interest" description="Disordered" evidence="1">
    <location>
        <begin position="116"/>
        <end position="135"/>
    </location>
</feature>
<feature type="region of interest" description="Disordered" evidence="1">
    <location>
        <begin position="175"/>
        <end position="205"/>
    </location>
</feature>
<feature type="transmembrane region" description="Helical" evidence="2">
    <location>
        <begin position="40"/>
        <end position="60"/>
    </location>
</feature>
<dbReference type="PANTHER" id="PTHR37947:SF1">
    <property type="entry name" value="BLL2462 PROTEIN"/>
    <property type="match status" value="1"/>
</dbReference>